<keyword evidence="4 7" id="KW-0378">Hydrolase</keyword>
<proteinExistence type="inferred from homology"/>
<dbReference type="InterPro" id="IPR017853">
    <property type="entry name" value="GH"/>
</dbReference>
<reference evidence="10" key="2">
    <citation type="submission" date="2020-05" db="UniProtKB">
        <authorList>
            <consortium name="EnsemblMetazoa"/>
        </authorList>
    </citation>
    <scope>IDENTIFICATION</scope>
    <source>
        <strain evidence="10">IAEA</strain>
    </source>
</reference>
<dbReference type="EnsemblMetazoa" id="GPAI004502-RA">
    <property type="protein sequence ID" value="GPAI004502-PA"/>
    <property type="gene ID" value="GPAI004502"/>
</dbReference>
<evidence type="ECO:0000256" key="1">
    <source>
        <dbReference type="ARBA" id="ARBA00001231"/>
    </source>
</evidence>
<dbReference type="SUPFAM" id="SSF51445">
    <property type="entry name" value="(Trans)glycosidases"/>
    <property type="match status" value="1"/>
</dbReference>
<dbReference type="VEuPathDB" id="VectorBase:GPAI004502"/>
<dbReference type="GO" id="GO:0005975">
    <property type="term" value="P:carbohydrate metabolic process"/>
    <property type="evidence" value="ECO:0007669"/>
    <property type="project" value="InterPro"/>
</dbReference>
<feature type="domain" description="Glycoside hydrolase family 20 catalytic" evidence="8">
    <location>
        <begin position="192"/>
        <end position="531"/>
    </location>
</feature>
<comment type="similarity">
    <text evidence="2 7">Belongs to the glycosyl hydrolase 20 family.</text>
</comment>
<dbReference type="Gene3D" id="3.30.379.10">
    <property type="entry name" value="Chitobiase/beta-hexosaminidase domain 2-like"/>
    <property type="match status" value="1"/>
</dbReference>
<evidence type="ECO:0000313" key="11">
    <source>
        <dbReference type="Proteomes" id="UP000092445"/>
    </source>
</evidence>
<evidence type="ECO:0000256" key="4">
    <source>
        <dbReference type="ARBA" id="ARBA00022801"/>
    </source>
</evidence>
<evidence type="ECO:0000256" key="2">
    <source>
        <dbReference type="ARBA" id="ARBA00006285"/>
    </source>
</evidence>
<dbReference type="Pfam" id="PF00728">
    <property type="entry name" value="Glyco_hydro_20"/>
    <property type="match status" value="1"/>
</dbReference>
<dbReference type="Pfam" id="PF14845">
    <property type="entry name" value="Glycohydro_20b2"/>
    <property type="match status" value="1"/>
</dbReference>
<keyword evidence="3" id="KW-0732">Signal</keyword>
<dbReference type="Gene3D" id="3.20.20.80">
    <property type="entry name" value="Glycosidases"/>
    <property type="match status" value="1"/>
</dbReference>
<dbReference type="STRING" id="7398.A0A1A9Z5I7"/>
<feature type="domain" description="Beta-hexosaminidase eukaryotic type N-terminal" evidence="9">
    <location>
        <begin position="43"/>
        <end position="168"/>
    </location>
</feature>
<evidence type="ECO:0000256" key="6">
    <source>
        <dbReference type="ARBA" id="ARBA00023295"/>
    </source>
</evidence>
<evidence type="ECO:0000256" key="7">
    <source>
        <dbReference type="PIRNR" id="PIRNR001093"/>
    </source>
</evidence>
<evidence type="ECO:0000256" key="3">
    <source>
        <dbReference type="ARBA" id="ARBA00022729"/>
    </source>
</evidence>
<protein>
    <recommendedName>
        <fullName evidence="7">Beta-hexosaminidase</fullName>
        <ecNumber evidence="7">3.2.1.52</ecNumber>
    </recommendedName>
</protein>
<dbReference type="InterPro" id="IPR029018">
    <property type="entry name" value="Hex-like_dom2"/>
</dbReference>
<evidence type="ECO:0000313" key="10">
    <source>
        <dbReference type="EnsemblMetazoa" id="GPAI004502-PA"/>
    </source>
</evidence>
<dbReference type="InterPro" id="IPR029019">
    <property type="entry name" value="HEX_eukaryotic_N"/>
</dbReference>
<sequence>SIIYGYECQQNKCIKVELNKQNLSDALNLLVCRMTCGKTIGTLWPKPRGTVEYETSLLPIEGNNIEFKIIPQYPKHIKIWNTSKSRFMKMLHKKLPDNNITKTESHSLQIVIIIIDEENTEELPKLALNINESYKLMITNATGKIVLAKIEASNYYGARHGLETLAQLIAYNDITFQLQILSSVSLSDEPAFKWRGLLLDTSRNFYSVNAIKRTLDAMAMVKLNTFHWHLIDSQSFSMEIKTRPELSKYGAYSLRKTYTHKDIAEIVEYARVRGIRIIPEFDAPAHVYEGWRNKNLTACLKVNSMRNYCVEPPCGQLDPTANGIFIVLRDIYKEMFDLFDVDVFHMGGSDVSTPCWKQSESINNWMNVKGWPLSEPYFTHLWANFQAQALQQIDYMTKPKNISIILWDSRLTEDPFIDEYLKKDRYFIQISDFTEKQKVTNILNRGYHIIVSNYESLFFGYSKANCIKNKNRPYINWKKVYENKIDYVVPGYPSQVLGAEAIVWSWQVDEHNLDQCLWPKASALAEVLWTESEDNFYDVESRILTHREYLVANGIDGECLGPEWCLQNEDECLFSRMGSVMEKAYLPGCSTTILYSKSSLRHNLIVLSSSLTFLSHFFVKC</sequence>
<evidence type="ECO:0000259" key="8">
    <source>
        <dbReference type="Pfam" id="PF00728"/>
    </source>
</evidence>
<reference evidence="11" key="1">
    <citation type="submission" date="2014-03" db="EMBL/GenBank/DDBJ databases">
        <authorList>
            <person name="Aksoy S."/>
            <person name="Warren W."/>
            <person name="Wilson R.K."/>
        </authorList>
    </citation>
    <scope>NUCLEOTIDE SEQUENCE [LARGE SCALE GENOMIC DNA]</scope>
    <source>
        <strain evidence="11">IAEA</strain>
    </source>
</reference>
<dbReference type="Proteomes" id="UP000092445">
    <property type="component" value="Unassembled WGS sequence"/>
</dbReference>
<evidence type="ECO:0000259" key="9">
    <source>
        <dbReference type="Pfam" id="PF14845"/>
    </source>
</evidence>
<dbReference type="AlphaFoldDB" id="A0A1A9Z5I7"/>
<organism evidence="10 11">
    <name type="scientific">Glossina pallidipes</name>
    <name type="common">Tsetse fly</name>
    <dbReference type="NCBI Taxonomy" id="7398"/>
    <lineage>
        <taxon>Eukaryota</taxon>
        <taxon>Metazoa</taxon>
        <taxon>Ecdysozoa</taxon>
        <taxon>Arthropoda</taxon>
        <taxon>Hexapoda</taxon>
        <taxon>Insecta</taxon>
        <taxon>Pterygota</taxon>
        <taxon>Neoptera</taxon>
        <taxon>Endopterygota</taxon>
        <taxon>Diptera</taxon>
        <taxon>Brachycera</taxon>
        <taxon>Muscomorpha</taxon>
        <taxon>Hippoboscoidea</taxon>
        <taxon>Glossinidae</taxon>
        <taxon>Glossina</taxon>
    </lineage>
</organism>
<dbReference type="PRINTS" id="PR00738">
    <property type="entry name" value="GLHYDRLASE20"/>
</dbReference>
<dbReference type="FunFam" id="3.20.20.80:FF:000063">
    <property type="entry name" value="Beta-hexosaminidase"/>
    <property type="match status" value="1"/>
</dbReference>
<comment type="catalytic activity">
    <reaction evidence="1 7">
        <text>Hydrolysis of terminal non-reducing N-acetyl-D-hexosamine residues in N-acetyl-beta-D-hexosaminides.</text>
        <dbReference type="EC" id="3.2.1.52"/>
    </reaction>
</comment>
<dbReference type="SUPFAM" id="SSF55545">
    <property type="entry name" value="beta-N-acetylhexosaminidase-like domain"/>
    <property type="match status" value="1"/>
</dbReference>
<name>A0A1A9Z5I7_GLOPL</name>
<accession>A0A1A9Z5I7</accession>
<dbReference type="GO" id="GO:0005886">
    <property type="term" value="C:plasma membrane"/>
    <property type="evidence" value="ECO:0007669"/>
    <property type="project" value="TreeGrafter"/>
</dbReference>
<keyword evidence="6 7" id="KW-0326">Glycosidase</keyword>
<dbReference type="InterPro" id="IPR025705">
    <property type="entry name" value="Beta_hexosaminidase_sua/sub"/>
</dbReference>
<dbReference type="PIRSF" id="PIRSF001093">
    <property type="entry name" value="B-hxosamndse_ab_euk"/>
    <property type="match status" value="1"/>
</dbReference>
<dbReference type="PANTHER" id="PTHR22600:SF26">
    <property type="entry name" value="BETA-N-ACETYLHEXOSAMINIDASE"/>
    <property type="match status" value="1"/>
</dbReference>
<dbReference type="GO" id="GO:0016231">
    <property type="term" value="F:beta-N-acetylglucosaminidase activity"/>
    <property type="evidence" value="ECO:0007669"/>
    <property type="project" value="TreeGrafter"/>
</dbReference>
<keyword evidence="5" id="KW-0325">Glycoprotein</keyword>
<dbReference type="GO" id="GO:0030203">
    <property type="term" value="P:glycosaminoglycan metabolic process"/>
    <property type="evidence" value="ECO:0007669"/>
    <property type="project" value="TreeGrafter"/>
</dbReference>
<evidence type="ECO:0000256" key="5">
    <source>
        <dbReference type="ARBA" id="ARBA00023180"/>
    </source>
</evidence>
<dbReference type="EC" id="3.2.1.52" evidence="7"/>
<dbReference type="PANTHER" id="PTHR22600">
    <property type="entry name" value="BETA-HEXOSAMINIDASE"/>
    <property type="match status" value="1"/>
</dbReference>
<dbReference type="InterPro" id="IPR015883">
    <property type="entry name" value="Glyco_hydro_20_cat"/>
</dbReference>
<keyword evidence="11" id="KW-1185">Reference proteome</keyword>